<accession>K0TEE0</accession>
<feature type="region of interest" description="Disordered" evidence="1">
    <location>
        <begin position="43"/>
        <end position="64"/>
    </location>
</feature>
<gene>
    <name evidence="2" type="ORF">THAOC_09855</name>
</gene>
<evidence type="ECO:0000313" key="3">
    <source>
        <dbReference type="Proteomes" id="UP000266841"/>
    </source>
</evidence>
<protein>
    <submittedName>
        <fullName evidence="2">Uncharacterized protein</fullName>
    </submittedName>
</protein>
<comment type="caution">
    <text evidence="2">The sequence shown here is derived from an EMBL/GenBank/DDBJ whole genome shotgun (WGS) entry which is preliminary data.</text>
</comment>
<evidence type="ECO:0000313" key="2">
    <source>
        <dbReference type="EMBL" id="EJK68932.1"/>
    </source>
</evidence>
<proteinExistence type="predicted"/>
<dbReference type="AlphaFoldDB" id="K0TEE0"/>
<dbReference type="EMBL" id="AGNL01010675">
    <property type="protein sequence ID" value="EJK68932.1"/>
    <property type="molecule type" value="Genomic_DNA"/>
</dbReference>
<name>K0TEE0_THAOC</name>
<organism evidence="2 3">
    <name type="scientific">Thalassiosira oceanica</name>
    <name type="common">Marine diatom</name>
    <dbReference type="NCBI Taxonomy" id="159749"/>
    <lineage>
        <taxon>Eukaryota</taxon>
        <taxon>Sar</taxon>
        <taxon>Stramenopiles</taxon>
        <taxon>Ochrophyta</taxon>
        <taxon>Bacillariophyta</taxon>
        <taxon>Coscinodiscophyceae</taxon>
        <taxon>Thalassiosirophycidae</taxon>
        <taxon>Thalassiosirales</taxon>
        <taxon>Thalassiosiraceae</taxon>
        <taxon>Thalassiosira</taxon>
    </lineage>
</organism>
<feature type="non-terminal residue" evidence="2">
    <location>
        <position position="64"/>
    </location>
</feature>
<evidence type="ECO:0000256" key="1">
    <source>
        <dbReference type="SAM" id="MobiDB-lite"/>
    </source>
</evidence>
<reference evidence="2 3" key="1">
    <citation type="journal article" date="2012" name="Genome Biol.">
        <title>Genome and low-iron response of an oceanic diatom adapted to chronic iron limitation.</title>
        <authorList>
            <person name="Lommer M."/>
            <person name="Specht M."/>
            <person name="Roy A.S."/>
            <person name="Kraemer L."/>
            <person name="Andreson R."/>
            <person name="Gutowska M.A."/>
            <person name="Wolf J."/>
            <person name="Bergner S.V."/>
            <person name="Schilhabel M.B."/>
            <person name="Klostermeier U.C."/>
            <person name="Beiko R.G."/>
            <person name="Rosenstiel P."/>
            <person name="Hippler M."/>
            <person name="Laroche J."/>
        </authorList>
    </citation>
    <scope>NUCLEOTIDE SEQUENCE [LARGE SCALE GENOMIC DNA]</scope>
    <source>
        <strain evidence="2 3">CCMP1005</strain>
    </source>
</reference>
<keyword evidence="3" id="KW-1185">Reference proteome</keyword>
<dbReference type="Proteomes" id="UP000266841">
    <property type="component" value="Unassembled WGS sequence"/>
</dbReference>
<sequence>MAPLARVTGIAPQSRAFIELATSKVEYTSSSKQRCHLICKSEPEREANQQKCRRGAAEDPNTDI</sequence>